<dbReference type="EMBL" id="OD000149">
    <property type="protein sequence ID" value="CAD7396098.1"/>
    <property type="molecule type" value="Genomic_DNA"/>
</dbReference>
<dbReference type="AlphaFoldDB" id="A0A7R9GTG3"/>
<gene>
    <name evidence="1" type="ORF">TPSB3V08_LOCUS494</name>
</gene>
<dbReference type="PANTHER" id="PTHR23270:SF10">
    <property type="entry name" value="PROTEIN RRP5 HOMOLOG"/>
    <property type="match status" value="1"/>
</dbReference>
<accession>A0A7R9GTG3</accession>
<dbReference type="GO" id="GO:0032040">
    <property type="term" value="C:small-subunit processome"/>
    <property type="evidence" value="ECO:0007669"/>
    <property type="project" value="TreeGrafter"/>
</dbReference>
<dbReference type="PANTHER" id="PTHR23270">
    <property type="entry name" value="PROGRAMMED CELL DEATH PROTEIN 11 PRE-RRNA PROCESSING PROTEIN RRP5"/>
    <property type="match status" value="1"/>
</dbReference>
<protein>
    <submittedName>
        <fullName evidence="1">Uncharacterized protein</fullName>
    </submittedName>
</protein>
<reference evidence="1" key="1">
    <citation type="submission" date="2020-11" db="EMBL/GenBank/DDBJ databases">
        <authorList>
            <person name="Tran Van P."/>
        </authorList>
    </citation>
    <scope>NUCLEOTIDE SEQUENCE</scope>
</reference>
<evidence type="ECO:0000313" key="1">
    <source>
        <dbReference type="EMBL" id="CAD7396098.1"/>
    </source>
</evidence>
<dbReference type="Gene3D" id="1.25.40.10">
    <property type="entry name" value="Tetratricopeptide repeat domain"/>
    <property type="match status" value="1"/>
</dbReference>
<dbReference type="InterPro" id="IPR045209">
    <property type="entry name" value="Rrp5"/>
</dbReference>
<sequence>MGELVKSASERACVCSGSAWKVAHVRLSDVLHSLLQLLDSCALGIEPPFVWRLENHPEKTTPTSPNRDLNLNLPILGSLAQHQTSALANYATEAGEYKLQTGPPLGVCKRCGRTGLCDLGGWAPRFLRHVLERAVTQKLSTHKMKSLFKKFLSFEETHGTPELVTNVRQLALNYVEASTGT</sequence>
<dbReference type="InterPro" id="IPR011990">
    <property type="entry name" value="TPR-like_helical_dom_sf"/>
</dbReference>
<organism evidence="1">
    <name type="scientific">Timema poppense</name>
    <name type="common">Walking stick</name>
    <dbReference type="NCBI Taxonomy" id="170557"/>
    <lineage>
        <taxon>Eukaryota</taxon>
        <taxon>Metazoa</taxon>
        <taxon>Ecdysozoa</taxon>
        <taxon>Arthropoda</taxon>
        <taxon>Hexapoda</taxon>
        <taxon>Insecta</taxon>
        <taxon>Pterygota</taxon>
        <taxon>Neoptera</taxon>
        <taxon>Polyneoptera</taxon>
        <taxon>Phasmatodea</taxon>
        <taxon>Timematodea</taxon>
        <taxon>Timematoidea</taxon>
        <taxon>Timematidae</taxon>
        <taxon>Timema</taxon>
    </lineage>
</organism>
<proteinExistence type="predicted"/>
<name>A0A7R9GTG3_TIMPO</name>
<dbReference type="GO" id="GO:0003723">
    <property type="term" value="F:RNA binding"/>
    <property type="evidence" value="ECO:0007669"/>
    <property type="project" value="TreeGrafter"/>
</dbReference>
<dbReference type="GO" id="GO:0006364">
    <property type="term" value="P:rRNA processing"/>
    <property type="evidence" value="ECO:0007669"/>
    <property type="project" value="InterPro"/>
</dbReference>